<feature type="region of interest" description="Disordered" evidence="2">
    <location>
        <begin position="417"/>
        <end position="464"/>
    </location>
</feature>
<dbReference type="PANTHER" id="PTHR12993">
    <property type="entry name" value="N-ACETYLGLUCOSAMINYL-PHOSPHATIDYLINOSITOL DE-N-ACETYLASE-RELATED"/>
    <property type="match status" value="1"/>
</dbReference>
<dbReference type="Pfam" id="PF02585">
    <property type="entry name" value="PIG-L"/>
    <property type="match status" value="1"/>
</dbReference>
<dbReference type="GO" id="GO:0016811">
    <property type="term" value="F:hydrolase activity, acting on carbon-nitrogen (but not peptide) bonds, in linear amides"/>
    <property type="evidence" value="ECO:0007669"/>
    <property type="project" value="TreeGrafter"/>
</dbReference>
<feature type="transmembrane region" description="Helical" evidence="3">
    <location>
        <begin position="389"/>
        <end position="408"/>
    </location>
</feature>
<comment type="caution">
    <text evidence="4">The sequence shown here is derived from an EMBL/GenBank/DDBJ whole genome shotgun (WGS) entry which is preliminary data.</text>
</comment>
<proteinExistence type="predicted"/>
<sequence>MIPGSTSRPAREHVLFVHAHPDDESIVTGGTIAKLVRDGVPVTVLTCTRGERGDVIPEELRHLEGDLSALADHRETELADAMAALGVVDHRYLGDVGARWRGLEPRRYVDSGMEWGDDGVPVALRPLDPDSLSAGDEADEARDVLAVIADVDATTVITYDDHGGYGHPDHKRVHVIATWAAEEAGVPAYLITTTESSAREAHERVAARGRFPAPDAHPAGMLVLPDDAVDLAVDVTEVLDAKTRAIAAHRTQVVVDGEEFALSHGIGEPVGAVELFRLHRPAGAADDAEADGPPRGLQRIGTAAASLVLGLLVGTIGTVAHRAPLAIGGVGVPVGLVLALVTLACLLVAFRLLLVDRLHVLCLGLGAVAAVAVLGMSGPGGSVLFPADWVSQTWAVAPAILVAVVVVWPRFAPPGARPSAGSGTASGVDLTSASAPAADRSSASASGEAPSAEAAPAGRAPGAA</sequence>
<dbReference type="RefSeq" id="WP_086517885.1">
    <property type="nucleotide sequence ID" value="NZ_MDJY01000047.1"/>
</dbReference>
<feature type="compositionally biased region" description="Low complexity" evidence="2">
    <location>
        <begin position="432"/>
        <end position="464"/>
    </location>
</feature>
<dbReference type="SUPFAM" id="SSF102588">
    <property type="entry name" value="LmbE-like"/>
    <property type="match status" value="1"/>
</dbReference>
<evidence type="ECO:0000256" key="1">
    <source>
        <dbReference type="ARBA" id="ARBA00022833"/>
    </source>
</evidence>
<dbReference type="InterPro" id="IPR003737">
    <property type="entry name" value="GlcNAc_PI_deacetylase-related"/>
</dbReference>
<dbReference type="EMBL" id="MDJY01000047">
    <property type="protein sequence ID" value="OUE22160.1"/>
    <property type="molecule type" value="Genomic_DNA"/>
</dbReference>
<dbReference type="GO" id="GO:0016137">
    <property type="term" value="P:glycoside metabolic process"/>
    <property type="evidence" value="ECO:0007669"/>
    <property type="project" value="UniProtKB-ARBA"/>
</dbReference>
<feature type="compositionally biased region" description="Polar residues" evidence="2">
    <location>
        <begin position="421"/>
        <end position="431"/>
    </location>
</feature>
<gene>
    <name evidence="4" type="primary">mshB</name>
    <name evidence="4" type="ORF">BFL36_10455</name>
</gene>
<dbReference type="AlphaFoldDB" id="A0A251YD14"/>
<dbReference type="Proteomes" id="UP000195011">
    <property type="component" value="Unassembled WGS sequence"/>
</dbReference>
<feature type="transmembrane region" description="Helical" evidence="3">
    <location>
        <begin position="326"/>
        <end position="353"/>
    </location>
</feature>
<keyword evidence="3" id="KW-1133">Transmembrane helix</keyword>
<keyword evidence="3" id="KW-0812">Transmembrane</keyword>
<dbReference type="InterPro" id="IPR024078">
    <property type="entry name" value="LmbE-like_dom_sf"/>
</dbReference>
<feature type="transmembrane region" description="Helical" evidence="3">
    <location>
        <begin position="360"/>
        <end position="377"/>
    </location>
</feature>
<dbReference type="PANTHER" id="PTHR12993:SF26">
    <property type="entry name" value="1D-MYO-INOSITOL 2-ACETAMIDO-2-DEOXY-ALPHA-D-GLUCOPYRANOSIDE DEACETYLASE"/>
    <property type="match status" value="1"/>
</dbReference>
<organism evidence="4 5">
    <name type="scientific">Clavibacter michiganensis</name>
    <dbReference type="NCBI Taxonomy" id="28447"/>
    <lineage>
        <taxon>Bacteria</taxon>
        <taxon>Bacillati</taxon>
        <taxon>Actinomycetota</taxon>
        <taxon>Actinomycetes</taxon>
        <taxon>Micrococcales</taxon>
        <taxon>Microbacteriaceae</taxon>
        <taxon>Clavibacter</taxon>
    </lineage>
</organism>
<reference evidence="4 5" key="1">
    <citation type="submission" date="2016-08" db="EMBL/GenBank/DDBJ databases">
        <title>Genome sequence of Clavibacter michiganensis spp strain CFBP8017.</title>
        <authorList>
            <person name="Thapa S.P."/>
            <person name="Coaker G."/>
            <person name="Jacques M.-A."/>
        </authorList>
    </citation>
    <scope>NUCLEOTIDE SEQUENCE [LARGE SCALE GENOMIC DNA]</scope>
    <source>
        <strain evidence="4">CFBP8017</strain>
    </source>
</reference>
<evidence type="ECO:0000313" key="4">
    <source>
        <dbReference type="EMBL" id="OUE22160.1"/>
    </source>
</evidence>
<feature type="transmembrane region" description="Helical" evidence="3">
    <location>
        <begin position="300"/>
        <end position="320"/>
    </location>
</feature>
<name>A0A251YD14_9MICO</name>
<dbReference type="Gene3D" id="3.40.50.10320">
    <property type="entry name" value="LmbE-like"/>
    <property type="match status" value="1"/>
</dbReference>
<evidence type="ECO:0000256" key="2">
    <source>
        <dbReference type="SAM" id="MobiDB-lite"/>
    </source>
</evidence>
<evidence type="ECO:0000256" key="3">
    <source>
        <dbReference type="SAM" id="Phobius"/>
    </source>
</evidence>
<keyword evidence="3" id="KW-0472">Membrane</keyword>
<protein>
    <submittedName>
        <fullName evidence="4">1D-myo-inositol 2-acetamido-2-deoxy-alpha-D-glucopyranoside deacetylase</fullName>
    </submittedName>
</protein>
<evidence type="ECO:0000313" key="5">
    <source>
        <dbReference type="Proteomes" id="UP000195011"/>
    </source>
</evidence>
<accession>A0A251YD14</accession>
<keyword evidence="1" id="KW-0862">Zinc</keyword>